<reference evidence="10 11" key="1">
    <citation type="submission" date="2020-07" db="EMBL/GenBank/DDBJ databases">
        <title>Sequencing the genomes of 1000 actinobacteria strains.</title>
        <authorList>
            <person name="Klenk H.-P."/>
        </authorList>
    </citation>
    <scope>NUCLEOTIDE SEQUENCE [LARGE SCALE GENOMIC DNA]</scope>
    <source>
        <strain evidence="10 11">DSM 23141</strain>
    </source>
</reference>
<keyword evidence="4" id="KW-1003">Cell membrane</keyword>
<dbReference type="InterPro" id="IPR004812">
    <property type="entry name" value="Efflux_drug-R_Bcr/CmlA"/>
</dbReference>
<feature type="transmembrane region" description="Helical" evidence="8">
    <location>
        <begin position="307"/>
        <end position="330"/>
    </location>
</feature>
<protein>
    <submittedName>
        <fullName evidence="10">DHA1 family bicyclomycin/chloramphenicol resistance-like MFS transporter</fullName>
    </submittedName>
</protein>
<dbReference type="InterPro" id="IPR020846">
    <property type="entry name" value="MFS_dom"/>
</dbReference>
<evidence type="ECO:0000313" key="11">
    <source>
        <dbReference type="Proteomes" id="UP000553888"/>
    </source>
</evidence>
<accession>A0A852YH54</accession>
<dbReference type="GO" id="GO:0042910">
    <property type="term" value="F:xenobiotic transmembrane transporter activity"/>
    <property type="evidence" value="ECO:0007669"/>
    <property type="project" value="InterPro"/>
</dbReference>
<dbReference type="Gene3D" id="1.20.1720.10">
    <property type="entry name" value="Multidrug resistance protein D"/>
    <property type="match status" value="1"/>
</dbReference>
<dbReference type="GO" id="GO:1990961">
    <property type="term" value="P:xenobiotic detoxification by transmembrane export across the plasma membrane"/>
    <property type="evidence" value="ECO:0007669"/>
    <property type="project" value="InterPro"/>
</dbReference>
<name>A0A852YH54_9MICO</name>
<dbReference type="InterPro" id="IPR005829">
    <property type="entry name" value="Sugar_transporter_CS"/>
</dbReference>
<dbReference type="InterPro" id="IPR036259">
    <property type="entry name" value="MFS_trans_sf"/>
</dbReference>
<dbReference type="PANTHER" id="PTHR23502">
    <property type="entry name" value="MAJOR FACILITATOR SUPERFAMILY"/>
    <property type="match status" value="1"/>
</dbReference>
<dbReference type="PROSITE" id="PS00216">
    <property type="entry name" value="SUGAR_TRANSPORT_1"/>
    <property type="match status" value="1"/>
</dbReference>
<dbReference type="AlphaFoldDB" id="A0A852YH54"/>
<sequence length="408" mass="40733">MTDREPESSPAGVSYRTTLAVLGPLVVLGALTTDLFLPALPDIARELGSDRQLAQLSVGAALIGVAAGQLVGGALSDQIGRRVPLLVGAGVHVVASVGIALCSDMATLLGLRVVQGAGAAAASVVAMAVARDLASGARLVRLLARLALFSGLAPVAAPFLGSGLLHAVHWRGLFVVLAVYGVLVAVLCAALLPETRDIHQPRTRQLARYRAVLTDRVFLGAAVLGSMACTGVFAYVASSAFVLRDGFGLDADLFAIVFAVNAAAFALGSQLASRLVAATSPRRALVVALPPWLISGAALIVCEVTSAPVGGFLAASFAFLVAAGATMPVVQVLGMASHGARAGTAASALGAINFAAPGLLSPLTAAAAPGPIAALGVSITAAGVVGTIALLTMARHSSRGEARGAAIE</sequence>
<keyword evidence="7 8" id="KW-0472">Membrane</keyword>
<comment type="similarity">
    <text evidence="2">Belongs to the major facilitator superfamily. Bcr/CmlA family.</text>
</comment>
<dbReference type="GO" id="GO:0005886">
    <property type="term" value="C:plasma membrane"/>
    <property type="evidence" value="ECO:0007669"/>
    <property type="project" value="UniProtKB-SubCell"/>
</dbReference>
<evidence type="ECO:0000256" key="2">
    <source>
        <dbReference type="ARBA" id="ARBA00006236"/>
    </source>
</evidence>
<evidence type="ECO:0000256" key="7">
    <source>
        <dbReference type="ARBA" id="ARBA00023136"/>
    </source>
</evidence>
<feature type="transmembrane region" description="Helical" evidence="8">
    <location>
        <begin position="372"/>
        <end position="393"/>
    </location>
</feature>
<keyword evidence="3" id="KW-0813">Transport</keyword>
<feature type="transmembrane region" description="Helical" evidence="8">
    <location>
        <begin position="83"/>
        <end position="101"/>
    </location>
</feature>
<feature type="domain" description="Major facilitator superfamily (MFS) profile" evidence="9">
    <location>
        <begin position="18"/>
        <end position="398"/>
    </location>
</feature>
<evidence type="ECO:0000256" key="8">
    <source>
        <dbReference type="SAM" id="Phobius"/>
    </source>
</evidence>
<evidence type="ECO:0000259" key="9">
    <source>
        <dbReference type="PROSITE" id="PS50850"/>
    </source>
</evidence>
<proteinExistence type="inferred from homology"/>
<keyword evidence="5 8" id="KW-0812">Transmembrane</keyword>
<dbReference type="Pfam" id="PF07690">
    <property type="entry name" value="MFS_1"/>
    <property type="match status" value="1"/>
</dbReference>
<gene>
    <name evidence="10" type="ORF">BJ979_001004</name>
</gene>
<dbReference type="RefSeq" id="WP_179565772.1">
    <property type="nucleotide sequence ID" value="NZ_JACBZY010000001.1"/>
</dbReference>
<organism evidence="10 11">
    <name type="scientific">Schumannella luteola</name>
    <dbReference type="NCBI Taxonomy" id="472059"/>
    <lineage>
        <taxon>Bacteria</taxon>
        <taxon>Bacillati</taxon>
        <taxon>Actinomycetota</taxon>
        <taxon>Actinomycetes</taxon>
        <taxon>Micrococcales</taxon>
        <taxon>Microbacteriaceae</taxon>
        <taxon>Schumannella</taxon>
    </lineage>
</organism>
<evidence type="ECO:0000256" key="5">
    <source>
        <dbReference type="ARBA" id="ARBA00022692"/>
    </source>
</evidence>
<evidence type="ECO:0000256" key="6">
    <source>
        <dbReference type="ARBA" id="ARBA00022989"/>
    </source>
</evidence>
<feature type="transmembrane region" description="Helical" evidence="8">
    <location>
        <begin position="213"/>
        <end position="241"/>
    </location>
</feature>
<feature type="transmembrane region" description="Helical" evidence="8">
    <location>
        <begin position="52"/>
        <end position="71"/>
    </location>
</feature>
<comment type="caution">
    <text evidence="10">The sequence shown here is derived from an EMBL/GenBank/DDBJ whole genome shotgun (WGS) entry which is preliminary data.</text>
</comment>
<dbReference type="NCBIfam" id="TIGR00710">
    <property type="entry name" value="efflux_Bcr_CflA"/>
    <property type="match status" value="1"/>
</dbReference>
<dbReference type="Proteomes" id="UP000553888">
    <property type="component" value="Unassembled WGS sequence"/>
</dbReference>
<dbReference type="PANTHER" id="PTHR23502:SF132">
    <property type="entry name" value="POLYAMINE TRANSPORTER 2-RELATED"/>
    <property type="match status" value="1"/>
</dbReference>
<evidence type="ECO:0000256" key="1">
    <source>
        <dbReference type="ARBA" id="ARBA00004651"/>
    </source>
</evidence>
<feature type="transmembrane region" description="Helical" evidence="8">
    <location>
        <begin position="21"/>
        <end position="40"/>
    </location>
</feature>
<feature type="transmembrane region" description="Helical" evidence="8">
    <location>
        <begin position="142"/>
        <end position="160"/>
    </location>
</feature>
<feature type="transmembrane region" description="Helical" evidence="8">
    <location>
        <begin position="113"/>
        <end position="130"/>
    </location>
</feature>
<evidence type="ECO:0000256" key="4">
    <source>
        <dbReference type="ARBA" id="ARBA00022475"/>
    </source>
</evidence>
<evidence type="ECO:0000313" key="10">
    <source>
        <dbReference type="EMBL" id="NYG98378.1"/>
    </source>
</evidence>
<dbReference type="PROSITE" id="PS50850">
    <property type="entry name" value="MFS"/>
    <property type="match status" value="1"/>
</dbReference>
<dbReference type="EMBL" id="JACBZY010000001">
    <property type="protein sequence ID" value="NYG98378.1"/>
    <property type="molecule type" value="Genomic_DNA"/>
</dbReference>
<comment type="subcellular location">
    <subcellularLocation>
        <location evidence="1">Cell membrane</location>
        <topology evidence="1">Multi-pass membrane protein</topology>
    </subcellularLocation>
</comment>
<feature type="transmembrane region" description="Helical" evidence="8">
    <location>
        <begin position="284"/>
        <end position="301"/>
    </location>
</feature>
<feature type="transmembrane region" description="Helical" evidence="8">
    <location>
        <begin position="342"/>
        <end position="360"/>
    </location>
</feature>
<keyword evidence="11" id="KW-1185">Reference proteome</keyword>
<dbReference type="InterPro" id="IPR011701">
    <property type="entry name" value="MFS"/>
</dbReference>
<dbReference type="SUPFAM" id="SSF103473">
    <property type="entry name" value="MFS general substrate transporter"/>
    <property type="match status" value="1"/>
</dbReference>
<keyword evidence="6 8" id="KW-1133">Transmembrane helix</keyword>
<feature type="transmembrane region" description="Helical" evidence="8">
    <location>
        <begin position="172"/>
        <end position="192"/>
    </location>
</feature>
<feature type="transmembrane region" description="Helical" evidence="8">
    <location>
        <begin position="253"/>
        <end position="272"/>
    </location>
</feature>
<evidence type="ECO:0000256" key="3">
    <source>
        <dbReference type="ARBA" id="ARBA00022448"/>
    </source>
</evidence>